<dbReference type="PANTHER" id="PTHR43316:SF3">
    <property type="entry name" value="HALOACID DEHALOGENASE, TYPE II (AFU_ORTHOLOGUE AFUA_2G07750)-RELATED"/>
    <property type="match status" value="1"/>
</dbReference>
<dbReference type="InterPro" id="IPR006328">
    <property type="entry name" value="2-HAD"/>
</dbReference>
<dbReference type="EMBL" id="CP077062">
    <property type="protein sequence ID" value="QWZ06485.1"/>
    <property type="molecule type" value="Genomic_DNA"/>
</dbReference>
<evidence type="ECO:0000313" key="2">
    <source>
        <dbReference type="EMBL" id="QWZ06485.1"/>
    </source>
</evidence>
<name>A0A975XYL0_9ACTN</name>
<evidence type="ECO:0000313" key="3">
    <source>
        <dbReference type="Proteomes" id="UP000683575"/>
    </source>
</evidence>
<dbReference type="AlphaFoldDB" id="A0A975XYL0"/>
<protein>
    <submittedName>
        <fullName evidence="2">Haloacid dehalogenase type II</fullName>
    </submittedName>
</protein>
<reference evidence="2" key="1">
    <citation type="submission" date="2021-06" db="EMBL/GenBank/DDBJ databases">
        <title>Complete genome sequence of Nocardioides sp. G188.</title>
        <authorList>
            <person name="Im W.-T."/>
        </authorList>
    </citation>
    <scope>NUCLEOTIDE SEQUENCE</scope>
    <source>
        <strain evidence="2">G188</strain>
    </source>
</reference>
<dbReference type="InterPro" id="IPR006439">
    <property type="entry name" value="HAD-SF_hydro_IA"/>
</dbReference>
<proteinExistence type="predicted"/>
<dbReference type="CDD" id="cd02588">
    <property type="entry name" value="HAD_L2-DEX"/>
    <property type="match status" value="1"/>
</dbReference>
<dbReference type="SFLD" id="SFLDS00003">
    <property type="entry name" value="Haloacid_Dehalogenase"/>
    <property type="match status" value="1"/>
</dbReference>
<organism evidence="2 3">
    <name type="scientific">Nocardioides panacis</name>
    <dbReference type="NCBI Taxonomy" id="2849501"/>
    <lineage>
        <taxon>Bacteria</taxon>
        <taxon>Bacillati</taxon>
        <taxon>Actinomycetota</taxon>
        <taxon>Actinomycetes</taxon>
        <taxon>Propionibacteriales</taxon>
        <taxon>Nocardioidaceae</taxon>
        <taxon>Nocardioides</taxon>
    </lineage>
</organism>
<dbReference type="Proteomes" id="UP000683575">
    <property type="component" value="Chromosome"/>
</dbReference>
<dbReference type="Pfam" id="PF00702">
    <property type="entry name" value="Hydrolase"/>
    <property type="match status" value="1"/>
</dbReference>
<dbReference type="SFLD" id="SFLDG01129">
    <property type="entry name" value="C1.5:_HAD__Beta-PGM__Phosphata"/>
    <property type="match status" value="1"/>
</dbReference>
<keyword evidence="3" id="KW-1185">Reference proteome</keyword>
<dbReference type="NCBIfam" id="TIGR01428">
    <property type="entry name" value="HAD_type_II"/>
    <property type="match status" value="1"/>
</dbReference>
<evidence type="ECO:0000256" key="1">
    <source>
        <dbReference type="ARBA" id="ARBA00022801"/>
    </source>
</evidence>
<dbReference type="RefSeq" id="WP_216937436.1">
    <property type="nucleotide sequence ID" value="NZ_CP077062.1"/>
</dbReference>
<dbReference type="GO" id="GO:0019120">
    <property type="term" value="F:hydrolase activity, acting on acid halide bonds, in C-halide compounds"/>
    <property type="evidence" value="ECO:0007669"/>
    <property type="project" value="InterPro"/>
</dbReference>
<gene>
    <name evidence="2" type="ORF">KRR39_12915</name>
</gene>
<sequence>MRPSVIAFDVNETLSDLSPLGARFVEVGASASAAPLWFASVLRDGFALTAAGENPTFAGVARELLLTSLSEAQLNRPLEDAAQHVMEGFAALELHPDVANGVDRLHEDGFRLVTLSNGAASVADRLLTSANIRDRFERLLSVEDAGSWKPSARPYEYAAQVCEVKPEEVLLVAVHPWDVDGASRAGLQSAWVNRSGGPFPATFREATYTVSGIEELAELWE</sequence>
<dbReference type="PANTHER" id="PTHR43316">
    <property type="entry name" value="HYDROLASE, HALOACID DELAHOGENASE-RELATED"/>
    <property type="match status" value="1"/>
</dbReference>
<dbReference type="KEGG" id="nps:KRR39_12915"/>
<accession>A0A975XYL0</accession>
<dbReference type="InterPro" id="IPR051540">
    <property type="entry name" value="S-2-haloacid_dehalogenase"/>
</dbReference>
<keyword evidence="1" id="KW-0378">Hydrolase</keyword>
<dbReference type="NCBIfam" id="TIGR01493">
    <property type="entry name" value="HAD-SF-IA-v2"/>
    <property type="match status" value="1"/>
</dbReference>